<evidence type="ECO:0000313" key="2">
    <source>
        <dbReference type="Proteomes" id="UP000017836"/>
    </source>
</evidence>
<dbReference type="HOGENOM" id="CLU_1181622_0_0_1"/>
<name>W1NPY2_AMBTC</name>
<organism evidence="1 2">
    <name type="scientific">Amborella trichopoda</name>
    <dbReference type="NCBI Taxonomy" id="13333"/>
    <lineage>
        <taxon>Eukaryota</taxon>
        <taxon>Viridiplantae</taxon>
        <taxon>Streptophyta</taxon>
        <taxon>Embryophyta</taxon>
        <taxon>Tracheophyta</taxon>
        <taxon>Spermatophyta</taxon>
        <taxon>Magnoliopsida</taxon>
        <taxon>Amborellales</taxon>
        <taxon>Amborellaceae</taxon>
        <taxon>Amborella</taxon>
    </lineage>
</organism>
<protein>
    <submittedName>
        <fullName evidence="1">Uncharacterized protein</fullName>
    </submittedName>
</protein>
<dbReference type="EMBL" id="KI396767">
    <property type="protein sequence ID" value="ERM96824.1"/>
    <property type="molecule type" value="Genomic_DNA"/>
</dbReference>
<dbReference type="Proteomes" id="UP000017836">
    <property type="component" value="Unassembled WGS sequence"/>
</dbReference>
<keyword evidence="2" id="KW-1185">Reference proteome</keyword>
<sequence>MVEGLKTWLVAKDVKSGLSYNGGDAQHRAAIQNCLLLGISMAITLIDVREFTANYSRELPCNETTGVNTSGLVPASSPPNAVAVIIFRMHDGPLLGEELVDFKSKARFTTLGGLAGSPIPWAASCKSKGLNDSVVLPNGMGGDTMEDMHSPLESAFILLGGEPTLLLPGGVSHVVEEEDKVEEGKVERTFNDMGTDFDVSLGVIYKELLEKKTPAKTIRKLKAKGVLKPQDRQLG</sequence>
<evidence type="ECO:0000313" key="1">
    <source>
        <dbReference type="EMBL" id="ERM96824.1"/>
    </source>
</evidence>
<dbReference type="Gramene" id="ERM96824">
    <property type="protein sequence ID" value="ERM96824"/>
    <property type="gene ID" value="AMTR_s00128p00073290"/>
</dbReference>
<accession>W1NPY2</accession>
<gene>
    <name evidence="1" type="ORF">AMTR_s00128p00073290</name>
</gene>
<proteinExistence type="predicted"/>
<dbReference type="AlphaFoldDB" id="W1NPY2"/>
<reference evidence="2" key="1">
    <citation type="journal article" date="2013" name="Science">
        <title>The Amborella genome and the evolution of flowering plants.</title>
        <authorList>
            <consortium name="Amborella Genome Project"/>
        </authorList>
    </citation>
    <scope>NUCLEOTIDE SEQUENCE [LARGE SCALE GENOMIC DNA]</scope>
</reference>